<gene>
    <name evidence="1" type="ORF">CGS49_00405</name>
</gene>
<name>A0ACC9D330_9FIRM</name>
<reference evidence="1 2" key="1">
    <citation type="journal article" date="2017" name="Front. Microbiol.">
        <title>New Insights into the Diversity of the Genus Faecalibacterium.</title>
        <authorList>
            <person name="Benevides L."/>
            <person name="Burman S."/>
            <person name="Martin R."/>
            <person name="Robert V."/>
            <person name="Thomas M."/>
            <person name="Miquel S."/>
            <person name="Chain F."/>
            <person name="Sokol H."/>
            <person name="Bermudez-Humaran L.G."/>
            <person name="Morrison M."/>
            <person name="Langella P."/>
            <person name="Azevedo V.A."/>
            <person name="Chatel J.M."/>
            <person name="Soares S."/>
        </authorList>
    </citation>
    <scope>NUCLEOTIDE SEQUENCE [LARGE SCALE GENOMIC DNA]</scope>
    <source>
        <strain evidence="2">CNCM I-4541</strain>
    </source>
</reference>
<sequence>MRPRARPRRQNPPPRSRPPASRRPRRRTACSRPTSPRRTQRPPQKARPRPQIREKGSCMKLSKKTARKTADPGLELSALFFVNGEKKQDLCEDSYALGAHDGEVFLGVFDGCGGSGARVYDVYGGHTGAYLASRIASGAAYDWFQNEEPPAALEQDIARALQCYKENASGSSGIRSSMAKDFPTTAAAAKCSCSPSRVDADFLWCGDSRGFLMTADGLKQITVDDVQHTVDGPDMRSDGIMTSVCSASKPFHLHEKQVSCSQPCIVLTATDGGFGYVESPIQFEALLLDTLLQSSSIEDWREKLFGILKKISADDYTMCLACFGYASFADLKKAFEPRHKALLETYLAVWNDSTQEQQQQLWLEYAADYLSEQDDVK</sequence>
<proteinExistence type="predicted"/>
<dbReference type="EMBL" id="NMTR01000001">
    <property type="protein sequence ID" value="PDX62511.1"/>
    <property type="molecule type" value="Genomic_DNA"/>
</dbReference>
<dbReference type="Proteomes" id="UP000220959">
    <property type="component" value="Unassembled WGS sequence"/>
</dbReference>
<accession>A0ACC9D330</accession>
<protein>
    <submittedName>
        <fullName evidence="1">Uncharacterized protein</fullName>
    </submittedName>
</protein>
<keyword evidence="2" id="KW-1185">Reference proteome</keyword>
<organism evidence="1 2">
    <name type="scientific">Faecalibacterium langellae</name>
    <dbReference type="NCBI Taxonomy" id="3435293"/>
    <lineage>
        <taxon>Bacteria</taxon>
        <taxon>Bacillati</taxon>
        <taxon>Bacillota</taxon>
        <taxon>Clostridia</taxon>
        <taxon>Eubacteriales</taxon>
        <taxon>Oscillospiraceae</taxon>
        <taxon>Faecalibacterium</taxon>
    </lineage>
</organism>
<comment type="caution">
    <text evidence="1">The sequence shown here is derived from an EMBL/GenBank/DDBJ whole genome shotgun (WGS) entry which is preliminary data.</text>
</comment>
<evidence type="ECO:0000313" key="2">
    <source>
        <dbReference type="Proteomes" id="UP000220959"/>
    </source>
</evidence>
<evidence type="ECO:0000313" key="1">
    <source>
        <dbReference type="EMBL" id="PDX62511.1"/>
    </source>
</evidence>